<evidence type="ECO:0000256" key="1">
    <source>
        <dbReference type="SAM" id="SignalP"/>
    </source>
</evidence>
<proteinExistence type="predicted"/>
<dbReference type="InterPro" id="IPR008816">
    <property type="entry name" value="Gly_zipper_2TM_dom"/>
</dbReference>
<feature type="domain" description="Glycine zipper 2TM" evidence="2">
    <location>
        <begin position="30"/>
        <end position="71"/>
    </location>
</feature>
<accession>A0A6S6SEX2</accession>
<evidence type="ECO:0000313" key="3">
    <source>
        <dbReference type="EMBL" id="CAA6806954.1"/>
    </source>
</evidence>
<reference evidence="3" key="1">
    <citation type="submission" date="2020-01" db="EMBL/GenBank/DDBJ databases">
        <authorList>
            <person name="Meier V. D."/>
            <person name="Meier V D."/>
        </authorList>
    </citation>
    <scope>NUCLEOTIDE SEQUENCE</scope>
    <source>
        <strain evidence="3">HLG_WM_MAG_09</strain>
    </source>
</reference>
<evidence type="ECO:0000259" key="2">
    <source>
        <dbReference type="Pfam" id="PF05433"/>
    </source>
</evidence>
<organism evidence="3">
    <name type="scientific">uncultured Thiotrichaceae bacterium</name>
    <dbReference type="NCBI Taxonomy" id="298394"/>
    <lineage>
        <taxon>Bacteria</taxon>
        <taxon>Pseudomonadati</taxon>
        <taxon>Pseudomonadota</taxon>
        <taxon>Gammaproteobacteria</taxon>
        <taxon>Thiotrichales</taxon>
        <taxon>Thiotrichaceae</taxon>
        <taxon>environmental samples</taxon>
    </lineage>
</organism>
<dbReference type="InterPro" id="IPR016364">
    <property type="entry name" value="Surface_antigen_Rickettsia"/>
</dbReference>
<dbReference type="PIRSF" id="PIRSF002721">
    <property type="entry name" value="Surface_antigen_Rickettsia"/>
    <property type="match status" value="1"/>
</dbReference>
<dbReference type="GO" id="GO:0019867">
    <property type="term" value="C:outer membrane"/>
    <property type="evidence" value="ECO:0007669"/>
    <property type="project" value="InterPro"/>
</dbReference>
<dbReference type="Pfam" id="PF05433">
    <property type="entry name" value="Rick_17kDa_Anti"/>
    <property type="match status" value="1"/>
</dbReference>
<protein>
    <submittedName>
        <fullName evidence="3">Surface antigen</fullName>
    </submittedName>
</protein>
<dbReference type="PROSITE" id="PS51257">
    <property type="entry name" value="PROKAR_LIPOPROTEIN"/>
    <property type="match status" value="1"/>
</dbReference>
<feature type="signal peptide" evidence="1">
    <location>
        <begin position="1"/>
        <end position="28"/>
    </location>
</feature>
<name>A0A6S6SEX2_9GAMM</name>
<keyword evidence="1" id="KW-0732">Signal</keyword>
<feature type="chain" id="PRO_5027907452" evidence="1">
    <location>
        <begin position="29"/>
        <end position="155"/>
    </location>
</feature>
<sequence length="155" mass="16133">MKRIATFKIAAAAVITGLVLTGCNANNAQMGSTTGAVLGGVIGNQFGKGNGKTAATIAGVMLGSAIGGNIGRNMDAQDRQYVNNAVYSGQQTSWQNPNTGHSYTATPGQVYNTTTTQGQQTVCRPVTVVGYVDGQQQNIQMNACRDGNGQWRSTQ</sequence>
<dbReference type="AlphaFoldDB" id="A0A6S6SEX2"/>
<dbReference type="EMBL" id="CACVAT010000102">
    <property type="protein sequence ID" value="CAA6806954.1"/>
    <property type="molecule type" value="Genomic_DNA"/>
</dbReference>
<gene>
    <name evidence="3" type="ORF">HELGO_WM31241</name>
</gene>